<organism evidence="2 3">
    <name type="scientific">Pristionchus fissidentatus</name>
    <dbReference type="NCBI Taxonomy" id="1538716"/>
    <lineage>
        <taxon>Eukaryota</taxon>
        <taxon>Metazoa</taxon>
        <taxon>Ecdysozoa</taxon>
        <taxon>Nematoda</taxon>
        <taxon>Chromadorea</taxon>
        <taxon>Rhabditida</taxon>
        <taxon>Rhabditina</taxon>
        <taxon>Diplogasteromorpha</taxon>
        <taxon>Diplogasteroidea</taxon>
        <taxon>Neodiplogasteridae</taxon>
        <taxon>Pristionchus</taxon>
    </lineage>
</organism>
<evidence type="ECO:0000313" key="3">
    <source>
        <dbReference type="Proteomes" id="UP001432322"/>
    </source>
</evidence>
<dbReference type="Proteomes" id="UP001432322">
    <property type="component" value="Unassembled WGS sequence"/>
</dbReference>
<dbReference type="EMBL" id="BTSY01000006">
    <property type="protein sequence ID" value="GMT34346.1"/>
    <property type="molecule type" value="Genomic_DNA"/>
</dbReference>
<dbReference type="AlphaFoldDB" id="A0AAV5WQR4"/>
<gene>
    <name evidence="2" type="ORF">PFISCL1PPCAC_25643</name>
</gene>
<keyword evidence="3" id="KW-1185">Reference proteome</keyword>
<accession>A0AAV5WQR4</accession>
<sequence length="272" mass="31259">TNGHLLQVPRLGGPGRRRIPQRHDLLQTRQMPRPLQVHRHRSRRWPARLSPLLVCRWHLQLVRLLRWQEFGPLVRQEGRQDEAQEATLRILRQTRQGPDLVDVDCRQERRVARSLARTRQLWQDQRASRRSRPACGAADAGHRLVHHHRPYRSAHPVVPSTVGCSPVDYHSNDCSIVRSPSLPPPFPNELPSRIPNSVSTRTPTTTWYTNTTSSNCRSISPTIPYRTPHQISIDAPHSPSLRSPPFMTIFIRIFRFSSSASSASSIERLETQ</sequence>
<feature type="compositionally biased region" description="Low complexity" evidence="1">
    <location>
        <begin position="189"/>
        <end position="213"/>
    </location>
</feature>
<comment type="caution">
    <text evidence="2">The sequence shown here is derived from an EMBL/GenBank/DDBJ whole genome shotgun (WGS) entry which is preliminary data.</text>
</comment>
<evidence type="ECO:0000313" key="2">
    <source>
        <dbReference type="EMBL" id="GMT34346.1"/>
    </source>
</evidence>
<evidence type="ECO:0000256" key="1">
    <source>
        <dbReference type="SAM" id="MobiDB-lite"/>
    </source>
</evidence>
<feature type="region of interest" description="Disordered" evidence="1">
    <location>
        <begin position="180"/>
        <end position="213"/>
    </location>
</feature>
<name>A0AAV5WQR4_9BILA</name>
<protein>
    <submittedName>
        <fullName evidence="2">Uncharacterized protein</fullName>
    </submittedName>
</protein>
<proteinExistence type="predicted"/>
<reference evidence="2" key="1">
    <citation type="submission" date="2023-10" db="EMBL/GenBank/DDBJ databases">
        <title>Genome assembly of Pristionchus species.</title>
        <authorList>
            <person name="Yoshida K."/>
            <person name="Sommer R.J."/>
        </authorList>
    </citation>
    <scope>NUCLEOTIDE SEQUENCE</scope>
    <source>
        <strain evidence="2">RS5133</strain>
    </source>
</reference>
<feature type="non-terminal residue" evidence="2">
    <location>
        <position position="1"/>
    </location>
</feature>